<proteinExistence type="predicted"/>
<dbReference type="GO" id="GO:0016301">
    <property type="term" value="F:kinase activity"/>
    <property type="evidence" value="ECO:0007669"/>
    <property type="project" value="UniProtKB-KW"/>
</dbReference>
<reference evidence="4 5" key="1">
    <citation type="submission" date="2022-03" db="EMBL/GenBank/DDBJ databases">
        <title>Novel taxa within the pig intestine.</title>
        <authorList>
            <person name="Wylensek D."/>
            <person name="Bishof K."/>
            <person name="Afrizal A."/>
            <person name="Clavel T."/>
        </authorList>
    </citation>
    <scope>NUCLEOTIDE SEQUENCE [LARGE SCALE GENOMIC DNA]</scope>
    <source>
        <strain evidence="4 5">CLA-KB-P133</strain>
    </source>
</reference>
<evidence type="ECO:0000313" key="4">
    <source>
        <dbReference type="EMBL" id="MDX8419698.1"/>
    </source>
</evidence>
<dbReference type="InterPro" id="IPR012893">
    <property type="entry name" value="HipA-like_C"/>
</dbReference>
<keyword evidence="1" id="KW-0808">Transferase</keyword>
<dbReference type="Proteomes" id="UP001286174">
    <property type="component" value="Unassembled WGS sequence"/>
</dbReference>
<comment type="caution">
    <text evidence="4">The sequence shown here is derived from an EMBL/GenBank/DDBJ whole genome shotgun (WGS) entry which is preliminary data.</text>
</comment>
<feature type="domain" description="HipA-like C-terminal" evidence="3">
    <location>
        <begin position="167"/>
        <end position="306"/>
    </location>
</feature>
<keyword evidence="2" id="KW-0418">Kinase</keyword>
<dbReference type="Pfam" id="PF07804">
    <property type="entry name" value="HipA_C"/>
    <property type="match status" value="1"/>
</dbReference>
<dbReference type="RefSeq" id="WP_370596024.1">
    <property type="nucleotide sequence ID" value="NZ_JALBUR010000012.1"/>
</dbReference>
<organism evidence="4 5">
    <name type="scientific">Grylomicrobium aquisgranensis</name>
    <dbReference type="NCBI Taxonomy" id="2926318"/>
    <lineage>
        <taxon>Bacteria</taxon>
        <taxon>Bacillati</taxon>
        <taxon>Bacillota</taxon>
        <taxon>Erysipelotrichia</taxon>
        <taxon>Erysipelotrichales</taxon>
        <taxon>Erysipelotrichaceae</taxon>
        <taxon>Grylomicrobium</taxon>
    </lineage>
</organism>
<keyword evidence="5" id="KW-1185">Reference proteome</keyword>
<dbReference type="AlphaFoldDB" id="A0AB35U2L0"/>
<evidence type="ECO:0000256" key="2">
    <source>
        <dbReference type="ARBA" id="ARBA00022777"/>
    </source>
</evidence>
<gene>
    <name evidence="4" type="ORF">MOZ60_06280</name>
</gene>
<dbReference type="EMBL" id="JALBUR010000012">
    <property type="protein sequence ID" value="MDX8419698.1"/>
    <property type="molecule type" value="Genomic_DNA"/>
</dbReference>
<accession>A0AB35U2L0</accession>
<sequence>MPLFTFKKKNTVYVLMHKDKPVLQGSFDFGRHAFGEDVEIINPDLLPVGVTHEDGTISLHRLNHWYRWRGIPGYRVGLLQLEERLEIKDPLELLEREYALSVSDTFWRKAEDDPITWKEVNFFHRSFDQQGFGLAMFSNVGARAGHNARHTPNNTTCGYHRKAWFRRNGNLFLLKGGTPFYQQEPVNEWLACRIAHQLGIQAVPYNNEIYENNLVSVCPAMTNEDVDLVTAGDVLNSVHSDAKKFQYDDYIRALESHGIKDGKQRLSDMLVMDYLMMNTDRHNQNLGILVDANTGRWLQCAPVFDTGTGLGCLVDDNEIFEQYHSQSCKLFNARNFSHEILLDYIDLKRYDFNALDGLPRAYGNQLVKYQSTTNISNKRINESYRLFCKRILMIRKAAASVQ</sequence>
<evidence type="ECO:0000313" key="5">
    <source>
        <dbReference type="Proteomes" id="UP001286174"/>
    </source>
</evidence>
<protein>
    <submittedName>
        <fullName evidence="4">HipA domain-containing protein</fullName>
    </submittedName>
</protein>
<name>A0AB35U2L0_9FIRM</name>
<evidence type="ECO:0000256" key="1">
    <source>
        <dbReference type="ARBA" id="ARBA00022679"/>
    </source>
</evidence>
<dbReference type="Gene3D" id="1.10.1070.20">
    <property type="match status" value="1"/>
</dbReference>
<evidence type="ECO:0000259" key="3">
    <source>
        <dbReference type="Pfam" id="PF07804"/>
    </source>
</evidence>